<dbReference type="AlphaFoldDB" id="A0A0A8ZYT3"/>
<accession>A0A0A8ZYT3</accession>
<organism evidence="1">
    <name type="scientific">Arundo donax</name>
    <name type="common">Giant reed</name>
    <name type="synonym">Donax arundinaceus</name>
    <dbReference type="NCBI Taxonomy" id="35708"/>
    <lineage>
        <taxon>Eukaryota</taxon>
        <taxon>Viridiplantae</taxon>
        <taxon>Streptophyta</taxon>
        <taxon>Embryophyta</taxon>
        <taxon>Tracheophyta</taxon>
        <taxon>Spermatophyta</taxon>
        <taxon>Magnoliopsida</taxon>
        <taxon>Liliopsida</taxon>
        <taxon>Poales</taxon>
        <taxon>Poaceae</taxon>
        <taxon>PACMAD clade</taxon>
        <taxon>Arundinoideae</taxon>
        <taxon>Arundineae</taxon>
        <taxon>Arundo</taxon>
    </lineage>
</organism>
<reference evidence="1" key="2">
    <citation type="journal article" date="2015" name="Data Brief">
        <title>Shoot transcriptome of the giant reed, Arundo donax.</title>
        <authorList>
            <person name="Barrero R.A."/>
            <person name="Guerrero F.D."/>
            <person name="Moolhuijzen P."/>
            <person name="Goolsby J.A."/>
            <person name="Tidwell J."/>
            <person name="Bellgard S.E."/>
            <person name="Bellgard M.I."/>
        </authorList>
    </citation>
    <scope>NUCLEOTIDE SEQUENCE</scope>
    <source>
        <tissue evidence="1">Shoot tissue taken approximately 20 cm above the soil surface</tissue>
    </source>
</reference>
<reference evidence="1" key="1">
    <citation type="submission" date="2014-09" db="EMBL/GenBank/DDBJ databases">
        <authorList>
            <person name="Magalhaes I.L.F."/>
            <person name="Oliveira U."/>
            <person name="Santos F.R."/>
            <person name="Vidigal T.H.D.A."/>
            <person name="Brescovit A.D."/>
            <person name="Santos A.J."/>
        </authorList>
    </citation>
    <scope>NUCLEOTIDE SEQUENCE</scope>
    <source>
        <tissue evidence="1">Shoot tissue taken approximately 20 cm above the soil surface</tissue>
    </source>
</reference>
<dbReference type="EMBL" id="GBRH01255980">
    <property type="protein sequence ID" value="JAD41915.1"/>
    <property type="molecule type" value="Transcribed_RNA"/>
</dbReference>
<proteinExistence type="predicted"/>
<name>A0A0A8ZYT3_ARUDO</name>
<evidence type="ECO:0000313" key="1">
    <source>
        <dbReference type="EMBL" id="JAD41915.1"/>
    </source>
</evidence>
<protein>
    <submittedName>
        <fullName evidence="1">Uncharacterized protein</fullName>
    </submittedName>
</protein>
<sequence length="45" mass="5767">MPRCFYFCSSVHCTSKFHHWCQIIKQRWYWSTETWSEKPWLHFNI</sequence>